<keyword evidence="1" id="KW-1133">Transmembrane helix</keyword>
<feature type="domain" description="Membrane iron-sulfur containing protein FtrD-like" evidence="2">
    <location>
        <begin position="61"/>
        <end position="164"/>
    </location>
</feature>
<comment type="caution">
    <text evidence="3">The sequence shown here is derived from an EMBL/GenBank/DDBJ whole genome shotgun (WGS) entry which is preliminary data.</text>
</comment>
<keyword evidence="1" id="KW-0472">Membrane</keyword>
<organism evidence="3 4">
    <name type="scientific">Dehalobacterium formicoaceticum</name>
    <dbReference type="NCBI Taxonomy" id="51515"/>
    <lineage>
        <taxon>Bacteria</taxon>
        <taxon>Bacillati</taxon>
        <taxon>Bacillota</taxon>
        <taxon>Clostridia</taxon>
        <taxon>Eubacteriales</taxon>
        <taxon>Peptococcaceae</taxon>
        <taxon>Dehalobacterium</taxon>
    </lineage>
</organism>
<protein>
    <submittedName>
        <fullName evidence="3">DUF2318 domain-containing protein</fullName>
    </submittedName>
</protein>
<gene>
    <name evidence="3" type="ORF">NVS47_09665</name>
</gene>
<evidence type="ECO:0000313" key="3">
    <source>
        <dbReference type="EMBL" id="MCR6545772.1"/>
    </source>
</evidence>
<proteinExistence type="predicted"/>
<dbReference type="EMBL" id="JANPWE010000004">
    <property type="protein sequence ID" value="MCR6545772.1"/>
    <property type="molecule type" value="Genomic_DNA"/>
</dbReference>
<name>A0ABT1Y4G4_9FIRM</name>
<dbReference type="InterPro" id="IPR013083">
    <property type="entry name" value="Znf_RING/FYVE/PHD"/>
</dbReference>
<evidence type="ECO:0000259" key="2">
    <source>
        <dbReference type="Pfam" id="PF10080"/>
    </source>
</evidence>
<reference evidence="3 4" key="1">
    <citation type="submission" date="2022-08" db="EMBL/GenBank/DDBJ databases">
        <title>Proteogenomics of the novel Dehalobacterium formicoaceticum strain EZ94 highlights a key role of methyltransferases during anaerobic dichloromethane degradation.</title>
        <authorList>
            <person name="Wasmund K."/>
        </authorList>
    </citation>
    <scope>NUCLEOTIDE SEQUENCE [LARGE SCALE GENOMIC DNA]</scope>
    <source>
        <strain evidence="3 4">EZ94</strain>
    </source>
</reference>
<feature type="transmembrane region" description="Helical" evidence="1">
    <location>
        <begin position="7"/>
        <end position="25"/>
    </location>
</feature>
<evidence type="ECO:0000313" key="4">
    <source>
        <dbReference type="Proteomes" id="UP001524944"/>
    </source>
</evidence>
<accession>A0ABT1Y4G4</accession>
<keyword evidence="4" id="KW-1185">Reference proteome</keyword>
<evidence type="ECO:0000256" key="1">
    <source>
        <dbReference type="SAM" id="Phobius"/>
    </source>
</evidence>
<sequence length="169" mass="18477">MGKNKNIVLAGVALIVIIIAVYTSVLPKDHQENYGAQPKTATMNAISEKGDLVIPVADITEKASFYAYNGQENQMEIIAVKASDGTIRTAFNTCQVCYSSGRGYYVQEGNMLVCQNCGNQFHMDDVQVTKGGCNPIPIDAEQKVVTDTSITITKDFLTQAEEIFANWKI</sequence>
<dbReference type="Gene3D" id="3.30.40.10">
    <property type="entry name" value="Zinc/RING finger domain, C3HC4 (zinc finger)"/>
    <property type="match status" value="1"/>
</dbReference>
<dbReference type="RefSeq" id="WP_089611020.1">
    <property type="nucleotide sequence ID" value="NZ_CP022121.1"/>
</dbReference>
<dbReference type="Proteomes" id="UP001524944">
    <property type="component" value="Unassembled WGS sequence"/>
</dbReference>
<keyword evidence="1" id="KW-0812">Transmembrane</keyword>
<dbReference type="Pfam" id="PF10080">
    <property type="entry name" value="FtrD-like"/>
    <property type="match status" value="1"/>
</dbReference>
<dbReference type="InterPro" id="IPR018758">
    <property type="entry name" value="FtrD-like"/>
</dbReference>